<dbReference type="AlphaFoldDB" id="A0A559M9Y4"/>
<dbReference type="Proteomes" id="UP000315522">
    <property type="component" value="Unassembled WGS sequence"/>
</dbReference>
<comment type="caution">
    <text evidence="1">The sequence shown here is derived from an EMBL/GenBank/DDBJ whole genome shotgun (WGS) entry which is preliminary data.</text>
</comment>
<proteinExistence type="predicted"/>
<reference evidence="1 2" key="1">
    <citation type="submission" date="2018-05" db="EMBL/GenBank/DDBJ databases">
        <title>Genome sequencing and assembly of the regulated plant pathogen Lachnellula willkommii and related sister species for the development of diagnostic species identification markers.</title>
        <authorList>
            <person name="Giroux E."/>
            <person name="Bilodeau G."/>
        </authorList>
    </citation>
    <scope>NUCLEOTIDE SEQUENCE [LARGE SCALE GENOMIC DNA]</scope>
    <source>
        <strain evidence="1 2">CBS 172.35</strain>
    </source>
</reference>
<sequence length="128" mass="14425">MHIIPRTKPLQRLRSETYGIDISTDYLAVAVQHVNGTLEPVTLTYPSLQYQFLMNRLLNESNISPYGYGAELPAHNSSRSRTPMTDAEVETLTQEISKIVSTVISQGRSIRYYGIAMPSFFTSAIQRL</sequence>
<keyword evidence="2" id="KW-1185">Reference proteome</keyword>
<accession>A0A559M9Y4</accession>
<organism evidence="1 2">
    <name type="scientific">Lachnellula willkommii</name>
    <dbReference type="NCBI Taxonomy" id="215461"/>
    <lineage>
        <taxon>Eukaryota</taxon>
        <taxon>Fungi</taxon>
        <taxon>Dikarya</taxon>
        <taxon>Ascomycota</taxon>
        <taxon>Pezizomycotina</taxon>
        <taxon>Leotiomycetes</taxon>
        <taxon>Helotiales</taxon>
        <taxon>Lachnaceae</taxon>
        <taxon>Lachnellula</taxon>
    </lineage>
</organism>
<name>A0A559M9Y4_9HELO</name>
<gene>
    <name evidence="1" type="ORF">LAWI1_G008065</name>
</gene>
<dbReference type="EMBL" id="QGML01001107">
    <property type="protein sequence ID" value="TVY89776.1"/>
    <property type="molecule type" value="Genomic_DNA"/>
</dbReference>
<protein>
    <submittedName>
        <fullName evidence="1">Uncharacterized protein</fullName>
    </submittedName>
</protein>
<evidence type="ECO:0000313" key="1">
    <source>
        <dbReference type="EMBL" id="TVY89776.1"/>
    </source>
</evidence>
<evidence type="ECO:0000313" key="2">
    <source>
        <dbReference type="Proteomes" id="UP000315522"/>
    </source>
</evidence>